<protein>
    <recommendedName>
        <fullName evidence="2">histidine kinase</fullName>
        <ecNumber evidence="2">2.7.13.3</ecNumber>
    </recommendedName>
</protein>
<keyword evidence="3" id="KW-0597">Phosphoprotein</keyword>
<accession>A0ABR7ISB6</accession>
<evidence type="ECO:0000256" key="1">
    <source>
        <dbReference type="ARBA" id="ARBA00000085"/>
    </source>
</evidence>
<dbReference type="SUPFAM" id="SSF55874">
    <property type="entry name" value="ATPase domain of HSP90 chaperone/DNA topoisomerase II/histidine kinase"/>
    <property type="match status" value="1"/>
</dbReference>
<keyword evidence="8" id="KW-1185">Reference proteome</keyword>
<dbReference type="PROSITE" id="PS50109">
    <property type="entry name" value="HIS_KIN"/>
    <property type="match status" value="1"/>
</dbReference>
<evidence type="ECO:0000256" key="4">
    <source>
        <dbReference type="ARBA" id="ARBA00022777"/>
    </source>
</evidence>
<gene>
    <name evidence="7" type="ORF">H8Z77_08435</name>
</gene>
<keyword evidence="5" id="KW-0902">Two-component regulatory system</keyword>
<dbReference type="RefSeq" id="WP_069987491.1">
    <property type="nucleotide sequence ID" value="NZ_JACOQK010000001.1"/>
</dbReference>
<dbReference type="Proteomes" id="UP000649151">
    <property type="component" value="Unassembled WGS sequence"/>
</dbReference>
<sequence length="369" mass="42297">MVTSEELDILKEHYSSFQNPVFYCSNQLEILWSNPAAGKIEQKYTKDISVIWEEFFFSLQQSDPTTTLSFHFICGDTCAWLRYIPVGNGGFLEWLLEETDSNSLSRFHEFSMQSSDLFSVETRIYLTNIFNVLPFLYKEMEQQEQYESLDYLKQISQNAYHLLKMVNNSLAYRKLSPNSLRLTAVDITKELEQLFILVQANLLRSNKTFEYHLPDSPILMQTDVEKLHIALLNLISNGYLYGGSDNLVSISVCTQKEDLIIRVTDHGEGISTEQFERVFTPYYSYNPNTGTHSGIGLGLPYTKKLAECLGGSCLLTSQPHQGTQVVLRLPIKNSVKDTVQFQSNRFEYSTGRFSPVSIYLSDICEIPIF</sequence>
<dbReference type="PANTHER" id="PTHR43547:SF2">
    <property type="entry name" value="HYBRID SIGNAL TRANSDUCTION HISTIDINE KINASE C"/>
    <property type="match status" value="1"/>
</dbReference>
<dbReference type="Gene3D" id="3.30.565.10">
    <property type="entry name" value="Histidine kinase-like ATPase, C-terminal domain"/>
    <property type="match status" value="1"/>
</dbReference>
<evidence type="ECO:0000313" key="7">
    <source>
        <dbReference type="EMBL" id="MBC5788042.1"/>
    </source>
</evidence>
<dbReference type="EMBL" id="JACOQK010000001">
    <property type="protein sequence ID" value="MBC5788042.1"/>
    <property type="molecule type" value="Genomic_DNA"/>
</dbReference>
<dbReference type="PANTHER" id="PTHR43547">
    <property type="entry name" value="TWO-COMPONENT HISTIDINE KINASE"/>
    <property type="match status" value="1"/>
</dbReference>
<evidence type="ECO:0000313" key="8">
    <source>
        <dbReference type="Proteomes" id="UP000649151"/>
    </source>
</evidence>
<dbReference type="InterPro" id="IPR004358">
    <property type="entry name" value="Sig_transdc_His_kin-like_C"/>
</dbReference>
<dbReference type="InterPro" id="IPR036890">
    <property type="entry name" value="HATPase_C_sf"/>
</dbReference>
<evidence type="ECO:0000259" key="6">
    <source>
        <dbReference type="PROSITE" id="PS50109"/>
    </source>
</evidence>
<reference evidence="7 8" key="1">
    <citation type="submission" date="2020-08" db="EMBL/GenBank/DDBJ databases">
        <title>Genome public.</title>
        <authorList>
            <person name="Liu C."/>
            <person name="Sun Q."/>
        </authorList>
    </citation>
    <scope>NUCLEOTIDE SEQUENCE [LARGE SCALE GENOMIC DNA]</scope>
    <source>
        <strain evidence="7 8">NSJ-27</strain>
    </source>
</reference>
<keyword evidence="4 7" id="KW-0808">Transferase</keyword>
<dbReference type="PRINTS" id="PR00344">
    <property type="entry name" value="BCTRLSENSOR"/>
</dbReference>
<organism evidence="7 8">
    <name type="scientific">Clostridium facile</name>
    <dbReference type="NCBI Taxonomy" id="2763035"/>
    <lineage>
        <taxon>Bacteria</taxon>
        <taxon>Bacillati</taxon>
        <taxon>Bacillota</taxon>
        <taxon>Clostridia</taxon>
        <taxon>Eubacteriales</taxon>
        <taxon>Clostridiaceae</taxon>
        <taxon>Clostridium</taxon>
    </lineage>
</organism>
<evidence type="ECO:0000256" key="5">
    <source>
        <dbReference type="ARBA" id="ARBA00023012"/>
    </source>
</evidence>
<dbReference type="InterPro" id="IPR003594">
    <property type="entry name" value="HATPase_dom"/>
</dbReference>
<dbReference type="GO" id="GO:0016301">
    <property type="term" value="F:kinase activity"/>
    <property type="evidence" value="ECO:0007669"/>
    <property type="project" value="UniProtKB-KW"/>
</dbReference>
<dbReference type="EC" id="2.7.13.3" evidence="2"/>
<name>A0ABR7ISB6_9CLOT</name>
<evidence type="ECO:0000256" key="2">
    <source>
        <dbReference type="ARBA" id="ARBA00012438"/>
    </source>
</evidence>
<keyword evidence="4 7" id="KW-0418">Kinase</keyword>
<evidence type="ECO:0000256" key="3">
    <source>
        <dbReference type="ARBA" id="ARBA00022553"/>
    </source>
</evidence>
<dbReference type="SMART" id="SM00387">
    <property type="entry name" value="HATPase_c"/>
    <property type="match status" value="1"/>
</dbReference>
<feature type="domain" description="Histidine kinase" evidence="6">
    <location>
        <begin position="117"/>
        <end position="333"/>
    </location>
</feature>
<dbReference type="Pfam" id="PF02518">
    <property type="entry name" value="HATPase_c"/>
    <property type="match status" value="1"/>
</dbReference>
<comment type="catalytic activity">
    <reaction evidence="1">
        <text>ATP + protein L-histidine = ADP + protein N-phospho-L-histidine.</text>
        <dbReference type="EC" id="2.7.13.3"/>
    </reaction>
</comment>
<comment type="caution">
    <text evidence="7">The sequence shown here is derived from an EMBL/GenBank/DDBJ whole genome shotgun (WGS) entry which is preliminary data.</text>
</comment>
<proteinExistence type="predicted"/>
<dbReference type="InterPro" id="IPR005467">
    <property type="entry name" value="His_kinase_dom"/>
</dbReference>